<name>A0AAV5STC5_9BILA</name>
<reference evidence="4" key="1">
    <citation type="submission" date="2023-10" db="EMBL/GenBank/DDBJ databases">
        <title>Genome assembly of Pristionchus species.</title>
        <authorList>
            <person name="Yoshida K."/>
            <person name="Sommer R.J."/>
        </authorList>
    </citation>
    <scope>NUCLEOTIDE SEQUENCE</scope>
    <source>
        <strain evidence="4">RS0144</strain>
    </source>
</reference>
<dbReference type="InterPro" id="IPR013083">
    <property type="entry name" value="Znf_RING/FYVE/PHD"/>
</dbReference>
<keyword evidence="3" id="KW-0812">Transmembrane</keyword>
<keyword evidence="1" id="KW-0175">Coiled coil</keyword>
<dbReference type="AlphaFoldDB" id="A0AAV5STC5"/>
<accession>A0AAV5STC5</accession>
<keyword evidence="3" id="KW-1133">Transmembrane helix</keyword>
<feature type="non-terminal residue" evidence="4">
    <location>
        <position position="1"/>
    </location>
</feature>
<feature type="compositionally biased region" description="Polar residues" evidence="2">
    <location>
        <begin position="387"/>
        <end position="398"/>
    </location>
</feature>
<evidence type="ECO:0000256" key="2">
    <source>
        <dbReference type="SAM" id="MobiDB-lite"/>
    </source>
</evidence>
<comment type="caution">
    <text evidence="4">The sequence shown here is derived from an EMBL/GenBank/DDBJ whole genome shotgun (WGS) entry which is preliminary data.</text>
</comment>
<dbReference type="Proteomes" id="UP001432027">
    <property type="component" value="Unassembled WGS sequence"/>
</dbReference>
<feature type="compositionally biased region" description="Polar residues" evidence="2">
    <location>
        <begin position="1"/>
        <end position="12"/>
    </location>
</feature>
<feature type="compositionally biased region" description="Basic and acidic residues" evidence="2">
    <location>
        <begin position="401"/>
        <end position="417"/>
    </location>
</feature>
<keyword evidence="3" id="KW-0472">Membrane</keyword>
<evidence type="ECO:0000256" key="1">
    <source>
        <dbReference type="SAM" id="Coils"/>
    </source>
</evidence>
<evidence type="ECO:0008006" key="6">
    <source>
        <dbReference type="Google" id="ProtNLM"/>
    </source>
</evidence>
<dbReference type="EMBL" id="BTSX01000002">
    <property type="protein sequence ID" value="GMS86119.1"/>
    <property type="molecule type" value="Genomic_DNA"/>
</dbReference>
<evidence type="ECO:0000313" key="5">
    <source>
        <dbReference type="Proteomes" id="UP001432027"/>
    </source>
</evidence>
<feature type="transmembrane region" description="Helical" evidence="3">
    <location>
        <begin position="271"/>
        <end position="295"/>
    </location>
</feature>
<evidence type="ECO:0000256" key="3">
    <source>
        <dbReference type="SAM" id="Phobius"/>
    </source>
</evidence>
<sequence length="435" mass="49291">QSSIFQRPMNSRGSDRQWLVESEHAPDSSDPVSTSTLKFGVSSSSSGPDACSETPPDGSELQLLQHDHLQQHQEQQELGADDVQQARQLQLQLQHPQQPLRKCEFCRKPVLPQREVPSCATSEGVVHAGCTESEQRYEEKRAEAEKATSRSRAVEEQHECIICQSRQYRRREGQEGIVLREDQRWIKPCFCEVYAHHGCLGGVVRARQTCPQCGERYSFRVYGSLLDFLARYWLSYCFIASIVSFFCLVSVYAMVHVFVYPVATWPSGRVVLLIVGLFLTAVALCCLGSCLRYTFGHRVPRFKSKYSFVRVSNYAPPSSRETKKRTSLLMTQIPRKESDKGGRSLLSFSMPSDDSVIVNSGQLPPHEFQYTSTPKIAGSLVPFDFNTPSSRAPHSSPKSIRRLEEHPLRLTLERVPEMPEEESISYDDTAYEQRA</sequence>
<gene>
    <name evidence="4" type="ORF">PENTCL1PPCAC_8294</name>
</gene>
<organism evidence="4 5">
    <name type="scientific">Pristionchus entomophagus</name>
    <dbReference type="NCBI Taxonomy" id="358040"/>
    <lineage>
        <taxon>Eukaryota</taxon>
        <taxon>Metazoa</taxon>
        <taxon>Ecdysozoa</taxon>
        <taxon>Nematoda</taxon>
        <taxon>Chromadorea</taxon>
        <taxon>Rhabditida</taxon>
        <taxon>Rhabditina</taxon>
        <taxon>Diplogasteromorpha</taxon>
        <taxon>Diplogasteroidea</taxon>
        <taxon>Neodiplogasteridae</taxon>
        <taxon>Pristionchus</taxon>
    </lineage>
</organism>
<feature type="compositionally biased region" description="Polar residues" evidence="2">
    <location>
        <begin position="30"/>
        <end position="47"/>
    </location>
</feature>
<feature type="transmembrane region" description="Helical" evidence="3">
    <location>
        <begin position="233"/>
        <end position="259"/>
    </location>
</feature>
<feature type="region of interest" description="Disordered" evidence="2">
    <location>
        <begin position="1"/>
        <end position="60"/>
    </location>
</feature>
<feature type="coiled-coil region" evidence="1">
    <location>
        <begin position="130"/>
        <end position="157"/>
    </location>
</feature>
<proteinExistence type="predicted"/>
<feature type="region of interest" description="Disordered" evidence="2">
    <location>
        <begin position="387"/>
        <end position="435"/>
    </location>
</feature>
<protein>
    <recommendedName>
        <fullName evidence="6">RING-CH-type domain-containing protein</fullName>
    </recommendedName>
</protein>
<evidence type="ECO:0000313" key="4">
    <source>
        <dbReference type="EMBL" id="GMS86119.1"/>
    </source>
</evidence>
<dbReference type="Gene3D" id="3.30.40.10">
    <property type="entry name" value="Zinc/RING finger domain, C3HC4 (zinc finger)"/>
    <property type="match status" value="1"/>
</dbReference>
<keyword evidence="5" id="KW-1185">Reference proteome</keyword>